<evidence type="ECO:0000256" key="2">
    <source>
        <dbReference type="ARBA" id="ARBA00023125"/>
    </source>
</evidence>
<keyword evidence="1" id="KW-0805">Transcription regulation</keyword>
<evidence type="ECO:0000313" key="6">
    <source>
        <dbReference type="Proteomes" id="UP001201701"/>
    </source>
</evidence>
<proteinExistence type="predicted"/>
<comment type="caution">
    <text evidence="5">The sequence shown here is derived from an EMBL/GenBank/DDBJ whole genome shotgun (WGS) entry which is preliminary data.</text>
</comment>
<dbReference type="SUPFAM" id="SSF46785">
    <property type="entry name" value="Winged helix' DNA-binding domain"/>
    <property type="match status" value="1"/>
</dbReference>
<dbReference type="Proteomes" id="UP001201701">
    <property type="component" value="Unassembled WGS sequence"/>
</dbReference>
<dbReference type="InterPro" id="IPR036390">
    <property type="entry name" value="WH_DNA-bd_sf"/>
</dbReference>
<dbReference type="InterPro" id="IPR002577">
    <property type="entry name" value="HTH_HxlR"/>
</dbReference>
<dbReference type="RefSeq" id="WP_239370164.1">
    <property type="nucleotide sequence ID" value="NZ_JAKREW010000049.1"/>
</dbReference>
<dbReference type="PANTHER" id="PTHR33204">
    <property type="entry name" value="TRANSCRIPTIONAL REGULATOR, MARR FAMILY"/>
    <property type="match status" value="1"/>
</dbReference>
<accession>A0ABS9QMJ2</accession>
<keyword evidence="3" id="KW-0804">Transcription</keyword>
<organism evidence="5 6">
    <name type="scientific">Mesorhizobium retamae</name>
    <dbReference type="NCBI Taxonomy" id="2912854"/>
    <lineage>
        <taxon>Bacteria</taxon>
        <taxon>Pseudomonadati</taxon>
        <taxon>Pseudomonadota</taxon>
        <taxon>Alphaproteobacteria</taxon>
        <taxon>Hyphomicrobiales</taxon>
        <taxon>Phyllobacteriaceae</taxon>
        <taxon>Mesorhizobium</taxon>
    </lineage>
</organism>
<dbReference type="Pfam" id="PF01638">
    <property type="entry name" value="HxlR"/>
    <property type="match status" value="1"/>
</dbReference>
<keyword evidence="2" id="KW-0238">DNA-binding</keyword>
<dbReference type="PROSITE" id="PS51118">
    <property type="entry name" value="HTH_HXLR"/>
    <property type="match status" value="1"/>
</dbReference>
<keyword evidence="6" id="KW-1185">Reference proteome</keyword>
<dbReference type="InterPro" id="IPR036388">
    <property type="entry name" value="WH-like_DNA-bd_sf"/>
</dbReference>
<sequence length="120" mass="13310">MTEPAMAEANLEAPAPRRPDLCPVEDWLAFLGHRWNALMLWHLSVGARRHGELMACLPGITAKVLSERLDGLMQRGLIERNAVSTFPRGVVYALSEGGRQVVAILDRFEALPPSFGEPRH</sequence>
<evidence type="ECO:0000259" key="4">
    <source>
        <dbReference type="PROSITE" id="PS51118"/>
    </source>
</evidence>
<protein>
    <submittedName>
        <fullName evidence="5">Helix-turn-helix transcriptional regulator</fullName>
    </submittedName>
</protein>
<dbReference type="EMBL" id="JAKREW010000049">
    <property type="protein sequence ID" value="MCG7508655.1"/>
    <property type="molecule type" value="Genomic_DNA"/>
</dbReference>
<gene>
    <name evidence="5" type="ORF">L4923_26815</name>
</gene>
<evidence type="ECO:0000313" key="5">
    <source>
        <dbReference type="EMBL" id="MCG7508655.1"/>
    </source>
</evidence>
<reference evidence="5 6" key="1">
    <citation type="submission" date="2022-02" db="EMBL/GenBank/DDBJ databases">
        <title>Draft genome sequence of Mezorhizobium retamae strain IRAMC:0171 isolated from Retama raetam nodules.</title>
        <authorList>
            <person name="Bengaied R."/>
            <person name="Sbissi I."/>
            <person name="Huber K."/>
            <person name="Ghodbane F."/>
            <person name="Nouioui I."/>
            <person name="Tarhouni M."/>
            <person name="Gtari M."/>
        </authorList>
    </citation>
    <scope>NUCLEOTIDE SEQUENCE [LARGE SCALE GENOMIC DNA]</scope>
    <source>
        <strain evidence="5 6">IRAMC:0171</strain>
    </source>
</reference>
<dbReference type="PANTHER" id="PTHR33204:SF37">
    <property type="entry name" value="HTH-TYPE TRANSCRIPTIONAL REGULATOR YODB"/>
    <property type="match status" value="1"/>
</dbReference>
<feature type="domain" description="HTH hxlR-type" evidence="4">
    <location>
        <begin position="22"/>
        <end position="120"/>
    </location>
</feature>
<dbReference type="Gene3D" id="1.10.10.10">
    <property type="entry name" value="Winged helix-like DNA-binding domain superfamily/Winged helix DNA-binding domain"/>
    <property type="match status" value="1"/>
</dbReference>
<evidence type="ECO:0000256" key="3">
    <source>
        <dbReference type="ARBA" id="ARBA00023163"/>
    </source>
</evidence>
<name>A0ABS9QMJ2_9HYPH</name>
<evidence type="ECO:0000256" key="1">
    <source>
        <dbReference type="ARBA" id="ARBA00023015"/>
    </source>
</evidence>